<dbReference type="Proteomes" id="UP000494163">
    <property type="component" value="Chromosome 2R"/>
</dbReference>
<evidence type="ECO:0000256" key="2">
    <source>
        <dbReference type="SAM" id="Phobius"/>
    </source>
</evidence>
<protein>
    <submittedName>
        <fullName evidence="3">CG8180</fullName>
    </submittedName>
</protein>
<feature type="compositionally biased region" description="Low complexity" evidence="1">
    <location>
        <begin position="396"/>
        <end position="406"/>
    </location>
</feature>
<sequence>MAAAASTTMTAANICVNCARQRLSRRGVGVGATAATTGSKAILQIYSAWALLTLLAASAAIVQSATVSFGDLLSLPTLKPLCSAQHEHFIESDGKESSLIIELKPGSYGAQHGSCSRILSAPAGYGFIVRLILPKLRHSPPPTDNDSRYASSSSSSIMHAAAVKLEPTAAEAALTGMLERSNATATATVGAAAALLPRSCPLNIFSSLDPHTAQWRLDPCQLEDTASEMEDPVRLFHGRVRIIWEHKQHALKSKLMVTVLGKGEQCKDESKHQCLRIGDEPILCISKELVCDRIRHCPYSNEYDSDEDYELCRKQRRTGLGALPAPLDSDILEQWALEVFRNLFANDAPTAPPSNSNSSGDSVGNNSTTQLRKVHTKDMKKPSGEAGSGSPNAIGPQQQQPTAAAADMDGKSQDNVTAAIEAGSSSTGSGFTRRNSTRHGLHSDLSKYGPWGYLMLGMLLCGGALLICGLWVLCCRLSSHIQTIRSIAASASQHAVNNEREAALAAANGAGLDAANAASPPNYEELDPPPAYSVLFPNQKAASSNTLSALEAPSTTAAAAAAAAAAIAAATATATEAATATVAATLTTAADPATN</sequence>
<dbReference type="OrthoDB" id="8187887at2759"/>
<feature type="compositionally biased region" description="Low complexity" evidence="1">
    <location>
        <begin position="423"/>
        <end position="434"/>
    </location>
</feature>
<proteinExistence type="predicted"/>
<name>A0A0M4EUJ8_DROBS</name>
<keyword evidence="2" id="KW-1133">Transmembrane helix</keyword>
<reference evidence="3 4" key="1">
    <citation type="submission" date="2015-08" db="EMBL/GenBank/DDBJ databases">
        <title>Ancestral chromatin configuration constrains chromatin evolution on differentiating sex chromosomes in Drosophila.</title>
        <authorList>
            <person name="Zhou Q."/>
            <person name="Bachtrog D."/>
        </authorList>
    </citation>
    <scope>NUCLEOTIDE SEQUENCE [LARGE SCALE GENOMIC DNA]</scope>
    <source>
        <tissue evidence="3">Whole larvae</tissue>
    </source>
</reference>
<keyword evidence="2" id="KW-0472">Membrane</keyword>
<keyword evidence="2" id="KW-0812">Transmembrane</keyword>
<feature type="transmembrane region" description="Helical" evidence="2">
    <location>
        <begin position="451"/>
        <end position="475"/>
    </location>
</feature>
<accession>A0A0M4EUJ8</accession>
<dbReference type="AlphaFoldDB" id="A0A0M4EUJ8"/>
<feature type="compositionally biased region" description="Low complexity" evidence="1">
    <location>
        <begin position="348"/>
        <end position="367"/>
    </location>
</feature>
<keyword evidence="4" id="KW-1185">Reference proteome</keyword>
<dbReference type="OMA" id="RIVWEHG"/>
<organism evidence="3 4">
    <name type="scientific">Drosophila busckii</name>
    <name type="common">Fruit fly</name>
    <dbReference type="NCBI Taxonomy" id="30019"/>
    <lineage>
        <taxon>Eukaryota</taxon>
        <taxon>Metazoa</taxon>
        <taxon>Ecdysozoa</taxon>
        <taxon>Arthropoda</taxon>
        <taxon>Hexapoda</taxon>
        <taxon>Insecta</taxon>
        <taxon>Pterygota</taxon>
        <taxon>Neoptera</taxon>
        <taxon>Endopterygota</taxon>
        <taxon>Diptera</taxon>
        <taxon>Brachycera</taxon>
        <taxon>Muscomorpha</taxon>
        <taxon>Ephydroidea</taxon>
        <taxon>Drosophilidae</taxon>
        <taxon>Drosophila</taxon>
    </lineage>
</organism>
<evidence type="ECO:0000313" key="3">
    <source>
        <dbReference type="EMBL" id="ALC41387.1"/>
    </source>
</evidence>
<feature type="region of interest" description="Disordered" evidence="1">
    <location>
        <begin position="348"/>
        <end position="442"/>
    </location>
</feature>
<evidence type="ECO:0000313" key="4">
    <source>
        <dbReference type="Proteomes" id="UP000494163"/>
    </source>
</evidence>
<evidence type="ECO:0000256" key="1">
    <source>
        <dbReference type="SAM" id="MobiDB-lite"/>
    </source>
</evidence>
<gene>
    <name evidence="3" type="ORF">Dbus_chr2Rg966</name>
</gene>
<dbReference type="EMBL" id="CP012524">
    <property type="protein sequence ID" value="ALC41387.1"/>
    <property type="molecule type" value="Genomic_DNA"/>
</dbReference>